<name>A0A0H5Q5Z5_9ZZZZ</name>
<organism evidence="1">
    <name type="scientific">uncultured prokaryote</name>
    <dbReference type="NCBI Taxonomy" id="198431"/>
    <lineage>
        <taxon>unclassified sequences</taxon>
        <taxon>environmental samples</taxon>
    </lineage>
</organism>
<dbReference type="EMBL" id="LN853869">
    <property type="protein sequence ID" value="CRY96840.1"/>
    <property type="molecule type" value="Genomic_DNA"/>
</dbReference>
<sequence length="97" mass="10942">MTEAEDEILPSTTWEWRRVKIDPPLAAPTRKAAAGARRAPLSHWPSRTALTITVRYRGGAECWYEVKGRGRRWRVPGVLALHDVMEAVYGRGRVSGE</sequence>
<reference evidence="1" key="1">
    <citation type="submission" date="2015-06" db="EMBL/GenBank/DDBJ databases">
        <authorList>
            <person name="Joergensen T."/>
        </authorList>
    </citation>
    <scope>NUCLEOTIDE SEQUENCE</scope>
    <source>
        <strain evidence="1">RGFK1300</strain>
    </source>
</reference>
<accession>A0A0H5Q5Z5</accession>
<evidence type="ECO:0000313" key="1">
    <source>
        <dbReference type="EMBL" id="CRY96840.1"/>
    </source>
</evidence>
<protein>
    <submittedName>
        <fullName evidence="1">Uncharacterized protein</fullName>
    </submittedName>
</protein>
<proteinExistence type="predicted"/>
<reference evidence="1" key="2">
    <citation type="submission" date="2015-07" db="EMBL/GenBank/DDBJ databases">
        <title>Plasmids, circular viruses and viroids from rat gut.</title>
        <authorList>
            <person name="Jorgensen T.J."/>
            <person name="Hansen M.A."/>
            <person name="Xu Z."/>
            <person name="Tabak M.A."/>
            <person name="Sorensen S.J."/>
            <person name="Hansen L.H."/>
        </authorList>
    </citation>
    <scope>NUCLEOTIDE SEQUENCE</scope>
    <source>
        <strain evidence="1">RGFK1300</strain>
    </source>
</reference>
<dbReference type="AlphaFoldDB" id="A0A0H5Q5Z5"/>